<evidence type="ECO:0000313" key="9">
    <source>
        <dbReference type="Proteomes" id="UP000268469"/>
    </source>
</evidence>
<dbReference type="PANTHER" id="PTHR11138:SF5">
    <property type="entry name" value="METHIONYL-TRNA FORMYLTRANSFERASE, MITOCHONDRIAL"/>
    <property type="match status" value="1"/>
</dbReference>
<name>A0A660SEL7_UNCW3</name>
<evidence type="ECO:0000259" key="6">
    <source>
        <dbReference type="Pfam" id="PF00551"/>
    </source>
</evidence>
<comment type="caution">
    <text evidence="8">The sequence shown here is derived from an EMBL/GenBank/DDBJ whole genome shotgun (WGS) entry which is preliminary data.</text>
</comment>
<accession>A0A660SEL7</accession>
<evidence type="ECO:0000256" key="3">
    <source>
        <dbReference type="ARBA" id="ARBA00022679"/>
    </source>
</evidence>
<evidence type="ECO:0000256" key="1">
    <source>
        <dbReference type="ARBA" id="ARBA00010699"/>
    </source>
</evidence>
<dbReference type="InterPro" id="IPR005793">
    <property type="entry name" value="Formyl_trans_C"/>
</dbReference>
<dbReference type="InterPro" id="IPR005794">
    <property type="entry name" value="Fmt"/>
</dbReference>
<evidence type="ECO:0000256" key="4">
    <source>
        <dbReference type="ARBA" id="ARBA00022917"/>
    </source>
</evidence>
<dbReference type="InterPro" id="IPR036477">
    <property type="entry name" value="Formyl_transf_N_sf"/>
</dbReference>
<organism evidence="8 9">
    <name type="scientific">candidate division WOR-3 bacterium</name>
    <dbReference type="NCBI Taxonomy" id="2052148"/>
    <lineage>
        <taxon>Bacteria</taxon>
        <taxon>Bacteria division WOR-3</taxon>
    </lineage>
</organism>
<dbReference type="InterPro" id="IPR044135">
    <property type="entry name" value="Met-tRNA-FMT_C"/>
</dbReference>
<dbReference type="GO" id="GO:0005829">
    <property type="term" value="C:cytosol"/>
    <property type="evidence" value="ECO:0007669"/>
    <property type="project" value="TreeGrafter"/>
</dbReference>
<comment type="function">
    <text evidence="5">Attaches a formyl group to the free amino group of methionyl-tRNA(fMet). The formyl group appears to play a dual role in the initiator identity of N-formylmethionyl-tRNA by promoting its recognition by IF2 and preventing the misappropriation of this tRNA by the elongation apparatus.</text>
</comment>
<dbReference type="InterPro" id="IPR002376">
    <property type="entry name" value="Formyl_transf_N"/>
</dbReference>
<evidence type="ECO:0000256" key="5">
    <source>
        <dbReference type="HAMAP-Rule" id="MF_00182"/>
    </source>
</evidence>
<dbReference type="Proteomes" id="UP000268469">
    <property type="component" value="Unassembled WGS sequence"/>
</dbReference>
<feature type="domain" description="Formyl transferase N-terminal" evidence="6">
    <location>
        <begin position="27"/>
        <end position="182"/>
    </location>
</feature>
<dbReference type="Gene3D" id="3.40.50.12230">
    <property type="match status" value="1"/>
</dbReference>
<evidence type="ECO:0000259" key="7">
    <source>
        <dbReference type="Pfam" id="PF02911"/>
    </source>
</evidence>
<dbReference type="GO" id="GO:0004479">
    <property type="term" value="F:methionyl-tRNA formyltransferase activity"/>
    <property type="evidence" value="ECO:0007669"/>
    <property type="project" value="UniProtKB-UniRule"/>
</dbReference>
<evidence type="ECO:0000256" key="2">
    <source>
        <dbReference type="ARBA" id="ARBA00012261"/>
    </source>
</evidence>
<dbReference type="CDD" id="cd08646">
    <property type="entry name" value="FMT_core_Met-tRNA-FMT_N"/>
    <property type="match status" value="1"/>
</dbReference>
<feature type="domain" description="Formyl transferase C-terminal" evidence="7">
    <location>
        <begin position="205"/>
        <end position="299"/>
    </location>
</feature>
<dbReference type="Pfam" id="PF02911">
    <property type="entry name" value="Formyl_trans_C"/>
    <property type="match status" value="1"/>
</dbReference>
<feature type="binding site" evidence="5">
    <location>
        <begin position="111"/>
        <end position="114"/>
    </location>
    <ligand>
        <name>(6S)-5,6,7,8-tetrahydrofolate</name>
        <dbReference type="ChEBI" id="CHEBI:57453"/>
    </ligand>
</feature>
<dbReference type="Pfam" id="PF00551">
    <property type="entry name" value="Formyl_trans_N"/>
    <property type="match status" value="1"/>
</dbReference>
<protein>
    <recommendedName>
        <fullName evidence="2 5">Methionyl-tRNA formyltransferase</fullName>
        <ecNumber evidence="2 5">2.1.2.9</ecNumber>
    </recommendedName>
</protein>
<comment type="catalytic activity">
    <reaction evidence="5">
        <text>L-methionyl-tRNA(fMet) + (6R)-10-formyltetrahydrofolate = N-formyl-L-methionyl-tRNA(fMet) + (6S)-5,6,7,8-tetrahydrofolate + H(+)</text>
        <dbReference type="Rhea" id="RHEA:24380"/>
        <dbReference type="Rhea" id="RHEA-COMP:9952"/>
        <dbReference type="Rhea" id="RHEA-COMP:9953"/>
        <dbReference type="ChEBI" id="CHEBI:15378"/>
        <dbReference type="ChEBI" id="CHEBI:57453"/>
        <dbReference type="ChEBI" id="CHEBI:78530"/>
        <dbReference type="ChEBI" id="CHEBI:78844"/>
        <dbReference type="ChEBI" id="CHEBI:195366"/>
        <dbReference type="EC" id="2.1.2.9"/>
    </reaction>
</comment>
<dbReference type="SUPFAM" id="SSF50486">
    <property type="entry name" value="FMT C-terminal domain-like"/>
    <property type="match status" value="1"/>
</dbReference>
<dbReference type="SUPFAM" id="SSF53328">
    <property type="entry name" value="Formyltransferase"/>
    <property type="match status" value="1"/>
</dbReference>
<dbReference type="EC" id="2.1.2.9" evidence="2 5"/>
<dbReference type="PANTHER" id="PTHR11138">
    <property type="entry name" value="METHIONYL-TRNA FORMYLTRANSFERASE"/>
    <property type="match status" value="1"/>
</dbReference>
<keyword evidence="4 5" id="KW-0648">Protein biosynthesis</keyword>
<dbReference type="CDD" id="cd08704">
    <property type="entry name" value="Met_tRNA_FMT_C"/>
    <property type="match status" value="1"/>
</dbReference>
<sequence length="308" mass="34520">MGKRFSFSFFSTDDFSLPTLARLCEEGECLSVVTTPPRPRGRGKRLTPNPVDEFAKRMGLPVIHIERIRDPELITRLRSQAPEFLITLSFPFIIPDEILRIPGWPVNVHPSLLPRYRGPAPIRWTLLNGEEETGITTIIMDRKVDAGKILLQEGVKIHPDENYGELRERLSKLAPEIVIRTILGLKEGSITPLPQEEGRASYAPKITKEMVVIDWNRSGEEIVNQIRAFSPQPGARTRYGDRLIKILRAKLTDDRLEPGKIGARRDRLLVGSGTTAVEVISLKPAGGREITGVEFINGFQPDGKSFEA</sequence>
<dbReference type="InterPro" id="IPR011034">
    <property type="entry name" value="Formyl_transferase-like_C_sf"/>
</dbReference>
<gene>
    <name evidence="5" type="primary">fmt</name>
    <name evidence="8" type="ORF">DRP53_08820</name>
</gene>
<dbReference type="HAMAP" id="MF_00182">
    <property type="entry name" value="Formyl_trans"/>
    <property type="match status" value="1"/>
</dbReference>
<reference evidence="8 9" key="1">
    <citation type="submission" date="2018-06" db="EMBL/GenBank/DDBJ databases">
        <title>Extensive metabolic versatility and redundancy in microbially diverse, dynamic hydrothermal sediments.</title>
        <authorList>
            <person name="Dombrowski N."/>
            <person name="Teske A."/>
            <person name="Baker B.J."/>
        </authorList>
    </citation>
    <scope>NUCLEOTIDE SEQUENCE [LARGE SCALE GENOMIC DNA]</scope>
    <source>
        <strain evidence="8">B36_G15</strain>
    </source>
</reference>
<dbReference type="InterPro" id="IPR041711">
    <property type="entry name" value="Met-tRNA-FMT_N"/>
</dbReference>
<comment type="similarity">
    <text evidence="1 5">Belongs to the Fmt family.</text>
</comment>
<proteinExistence type="inferred from homology"/>
<keyword evidence="3 5" id="KW-0808">Transferase</keyword>
<dbReference type="EMBL" id="QNBE01000097">
    <property type="protein sequence ID" value="RKX69238.1"/>
    <property type="molecule type" value="Genomic_DNA"/>
</dbReference>
<evidence type="ECO:0000313" key="8">
    <source>
        <dbReference type="EMBL" id="RKX69238.1"/>
    </source>
</evidence>
<dbReference type="AlphaFoldDB" id="A0A660SEL7"/>
<dbReference type="NCBIfam" id="TIGR00460">
    <property type="entry name" value="fmt"/>
    <property type="match status" value="1"/>
</dbReference>